<dbReference type="RefSeq" id="WP_318649770.1">
    <property type="nucleotide sequence ID" value="NZ_CP137852.1"/>
</dbReference>
<reference evidence="2 3" key="1">
    <citation type="submission" date="2023-11" db="EMBL/GenBank/DDBJ databases">
        <title>Arctic aerobic anoxygenic photoheterotroph Sediminicoccus rosea KRV36 adapts its photosynthesis to long days of polar summer.</title>
        <authorList>
            <person name="Tomasch J."/>
            <person name="Kopejtka K."/>
            <person name="Bily T."/>
            <person name="Gardiner A.T."/>
            <person name="Gardian Z."/>
            <person name="Shivaramu S."/>
            <person name="Koblizek M."/>
            <person name="Engelhardt F."/>
            <person name="Kaftan D."/>
        </authorList>
    </citation>
    <scope>NUCLEOTIDE SEQUENCE [LARGE SCALE GENOMIC DNA]</scope>
    <source>
        <strain evidence="2 3">R-30</strain>
    </source>
</reference>
<evidence type="ECO:0000313" key="3">
    <source>
        <dbReference type="Proteomes" id="UP001305521"/>
    </source>
</evidence>
<evidence type="ECO:0000313" key="2">
    <source>
        <dbReference type="EMBL" id="WPB85791.1"/>
    </source>
</evidence>
<accession>A0ABZ0PKN0</accession>
<name>A0ABZ0PKN0_9PROT</name>
<keyword evidence="1" id="KW-0732">Signal</keyword>
<feature type="signal peptide" evidence="1">
    <location>
        <begin position="1"/>
        <end position="17"/>
    </location>
</feature>
<dbReference type="EMBL" id="CP137852">
    <property type="protein sequence ID" value="WPB85791.1"/>
    <property type="molecule type" value="Genomic_DNA"/>
</dbReference>
<sequence>MPSPRTLLAATAGLALAGLLPMQEAAAQVARYCGNTVNAVAFYTNINSDGRGSTAVHFVQLQNMGPARHIRIAFFSSEPGLTRGGGNYPVHPGVAPASTGDIAIANQGFITVQLATQRLNNPAGTGAIPATDPQTGLPHFTMVTCTP</sequence>
<protein>
    <submittedName>
        <fullName evidence="2">Uncharacterized protein</fullName>
    </submittedName>
</protein>
<organism evidence="2 3">
    <name type="scientific">Sediminicoccus rosea</name>
    <dbReference type="NCBI Taxonomy" id="1225128"/>
    <lineage>
        <taxon>Bacteria</taxon>
        <taxon>Pseudomonadati</taxon>
        <taxon>Pseudomonadota</taxon>
        <taxon>Alphaproteobacteria</taxon>
        <taxon>Acetobacterales</taxon>
        <taxon>Roseomonadaceae</taxon>
        <taxon>Sediminicoccus</taxon>
    </lineage>
</organism>
<keyword evidence="3" id="KW-1185">Reference proteome</keyword>
<proteinExistence type="predicted"/>
<gene>
    <name evidence="2" type="ORF">R9Z33_02705</name>
</gene>
<evidence type="ECO:0000256" key="1">
    <source>
        <dbReference type="SAM" id="SignalP"/>
    </source>
</evidence>
<feature type="chain" id="PRO_5047077954" evidence="1">
    <location>
        <begin position="18"/>
        <end position="147"/>
    </location>
</feature>
<dbReference type="Proteomes" id="UP001305521">
    <property type="component" value="Chromosome"/>
</dbReference>